<dbReference type="EMBL" id="CAIX01001028">
    <property type="protein sequence ID" value="CCI11424.1"/>
    <property type="molecule type" value="Genomic_DNA"/>
</dbReference>
<dbReference type="Gene3D" id="3.40.50.80">
    <property type="entry name" value="Nucleotide-binding domain of ferredoxin-NADP reductase (FNR) module"/>
    <property type="match status" value="1"/>
</dbReference>
<comment type="caution">
    <text evidence="7">The sequence shown here is derived from an EMBL/GenBank/DDBJ whole genome shotgun (WGS) entry which is preliminary data.</text>
</comment>
<dbReference type="Proteomes" id="UP000053237">
    <property type="component" value="Unassembled WGS sequence"/>
</dbReference>
<dbReference type="SUPFAM" id="SSF52343">
    <property type="entry name" value="Ferredoxin reductase-like, C-terminal NADP-linked domain"/>
    <property type="match status" value="1"/>
</dbReference>
<dbReference type="InParanoid" id="A0A024FXP3"/>
<dbReference type="InterPro" id="IPR001433">
    <property type="entry name" value="OxRdtase_FAD/NAD-bd"/>
</dbReference>
<evidence type="ECO:0000313" key="8">
    <source>
        <dbReference type="Proteomes" id="UP000053237"/>
    </source>
</evidence>
<dbReference type="PANTHER" id="PTHR19370:SF185">
    <property type="entry name" value="NADH-CYTOCHROME B5 REDUCTASE"/>
    <property type="match status" value="1"/>
</dbReference>
<sequence length="110" mass="12017">MVTPKLGKYLESLNFGDTIEVSGTKGKSTYLGKGKLKIKRRVTDANAEIRSAKKIGMIAGGTGITPMMQILRRALTDPKAQTEFFSYLQSQLIVTPVRLGNTLSDLCPKI</sequence>
<comment type="cofactor">
    <cofactor evidence="1 5">
        <name>FAD</name>
        <dbReference type="ChEBI" id="CHEBI:57692"/>
    </cofactor>
</comment>
<dbReference type="PRINTS" id="PR00406">
    <property type="entry name" value="CYTB5RDTASE"/>
</dbReference>
<dbReference type="OrthoDB" id="432685at2759"/>
<feature type="binding site" evidence="5">
    <location>
        <position position="65"/>
    </location>
    <ligand>
        <name>FAD</name>
        <dbReference type="ChEBI" id="CHEBI:57692"/>
    </ligand>
</feature>
<keyword evidence="4" id="KW-0560">Oxidoreductase</keyword>
<protein>
    <recommendedName>
        <fullName evidence="6">Oxidoreductase FAD/NAD(P)-binding domain-containing protein</fullName>
    </recommendedName>
</protein>
<dbReference type="GO" id="GO:0016491">
    <property type="term" value="F:oxidoreductase activity"/>
    <property type="evidence" value="ECO:0007669"/>
    <property type="project" value="UniProtKB-KW"/>
</dbReference>
<dbReference type="PANTHER" id="PTHR19370">
    <property type="entry name" value="NADH-CYTOCHROME B5 REDUCTASE"/>
    <property type="match status" value="1"/>
</dbReference>
<organism evidence="7 8">
    <name type="scientific">Albugo candida</name>
    <dbReference type="NCBI Taxonomy" id="65357"/>
    <lineage>
        <taxon>Eukaryota</taxon>
        <taxon>Sar</taxon>
        <taxon>Stramenopiles</taxon>
        <taxon>Oomycota</taxon>
        <taxon>Peronosporomycetes</taxon>
        <taxon>Albuginales</taxon>
        <taxon>Albuginaceae</taxon>
        <taxon>Albugo</taxon>
    </lineage>
</organism>
<evidence type="ECO:0000313" key="7">
    <source>
        <dbReference type="EMBL" id="CCI11424.1"/>
    </source>
</evidence>
<gene>
    <name evidence="7" type="ORF">BN9_128930</name>
</gene>
<evidence type="ECO:0000256" key="3">
    <source>
        <dbReference type="ARBA" id="ARBA00022827"/>
    </source>
</evidence>
<keyword evidence="3 5" id="KW-0274">FAD</keyword>
<dbReference type="InterPro" id="IPR001834">
    <property type="entry name" value="CBR-like"/>
</dbReference>
<evidence type="ECO:0000256" key="2">
    <source>
        <dbReference type="ARBA" id="ARBA00022630"/>
    </source>
</evidence>
<evidence type="ECO:0000256" key="5">
    <source>
        <dbReference type="PIRSR" id="PIRSR601834-1"/>
    </source>
</evidence>
<accession>A0A024FXP3</accession>
<dbReference type="STRING" id="65357.A0A024FXP3"/>
<keyword evidence="8" id="KW-1185">Reference proteome</keyword>
<evidence type="ECO:0000256" key="4">
    <source>
        <dbReference type="ARBA" id="ARBA00023002"/>
    </source>
</evidence>
<feature type="binding site" evidence="5">
    <location>
        <position position="5"/>
    </location>
    <ligand>
        <name>FAD</name>
        <dbReference type="ChEBI" id="CHEBI:57692"/>
    </ligand>
</feature>
<evidence type="ECO:0000256" key="1">
    <source>
        <dbReference type="ARBA" id="ARBA00001974"/>
    </source>
</evidence>
<reference evidence="7 8" key="1">
    <citation type="submission" date="2012-05" db="EMBL/GenBank/DDBJ databases">
        <title>Recombination and specialization in a pathogen metapopulation.</title>
        <authorList>
            <person name="Gardiner A."/>
            <person name="Kemen E."/>
            <person name="Schultz-Larsen T."/>
            <person name="MacLean D."/>
            <person name="Van Oosterhout C."/>
            <person name="Jones J.D.G."/>
        </authorList>
    </citation>
    <scope>NUCLEOTIDE SEQUENCE [LARGE SCALE GENOMIC DNA]</scope>
    <source>
        <strain evidence="7 8">Ac Nc2</strain>
    </source>
</reference>
<feature type="domain" description="Oxidoreductase FAD/NAD(P)-binding" evidence="6">
    <location>
        <begin position="57"/>
        <end position="84"/>
    </location>
</feature>
<dbReference type="GO" id="GO:0071949">
    <property type="term" value="F:FAD binding"/>
    <property type="evidence" value="ECO:0007669"/>
    <property type="project" value="TreeGrafter"/>
</dbReference>
<dbReference type="InterPro" id="IPR039261">
    <property type="entry name" value="FNR_nucleotide-bd"/>
</dbReference>
<name>A0A024FXP3_9STRA</name>
<proteinExistence type="predicted"/>
<dbReference type="Pfam" id="PF00175">
    <property type="entry name" value="NAD_binding_1"/>
    <property type="match status" value="1"/>
</dbReference>
<evidence type="ECO:0000259" key="6">
    <source>
        <dbReference type="Pfam" id="PF00175"/>
    </source>
</evidence>
<keyword evidence="2 5" id="KW-0285">Flavoprotein</keyword>
<dbReference type="AlphaFoldDB" id="A0A024FXP3"/>